<dbReference type="HAMAP" id="MF_00040">
    <property type="entry name" value="RRF"/>
    <property type="match status" value="1"/>
</dbReference>
<evidence type="ECO:0000256" key="4">
    <source>
        <dbReference type="ARBA" id="ARBA00022917"/>
    </source>
</evidence>
<dbReference type="AlphaFoldDB" id="A0A2S6I7H9"/>
<comment type="caution">
    <text evidence="8">The sequence shown here is derived from an EMBL/GenBank/DDBJ whole genome shotgun (WGS) entry which is preliminary data.</text>
</comment>
<dbReference type="PANTHER" id="PTHR20982">
    <property type="entry name" value="RIBOSOME RECYCLING FACTOR"/>
    <property type="match status" value="1"/>
</dbReference>
<dbReference type="OrthoDB" id="9804006at2"/>
<comment type="similarity">
    <text evidence="2 6">Belongs to the RRF family.</text>
</comment>
<evidence type="ECO:0000256" key="3">
    <source>
        <dbReference type="ARBA" id="ARBA00022490"/>
    </source>
</evidence>
<keyword evidence="3 6" id="KW-0963">Cytoplasm</keyword>
<accession>A0A2S6I7H9</accession>
<dbReference type="FunFam" id="1.10.132.20:FF:000001">
    <property type="entry name" value="Ribosome-recycling factor"/>
    <property type="match status" value="1"/>
</dbReference>
<dbReference type="NCBIfam" id="TIGR00496">
    <property type="entry name" value="frr"/>
    <property type="match status" value="1"/>
</dbReference>
<dbReference type="Gene3D" id="1.10.132.20">
    <property type="entry name" value="Ribosome-recycling factor"/>
    <property type="match status" value="1"/>
</dbReference>
<dbReference type="RefSeq" id="WP_104418053.1">
    <property type="nucleotide sequence ID" value="NZ_PTJC01000005.1"/>
</dbReference>
<sequence length="187" mass="21279">MEDLLSDQLEESKMLMEESVEHLERELVKVRTGKASPAMLNGIMVSYYGVPTPLNQTANVSTADSRTITVQPFDKSNLQSIEKAIFEANLGITPQNDGDLIRLNIPPLTEERRRQLAKVVKSEGEEAKISIRNARRDAMEQIKKEVKNGYPEDAGKRKEEEVQQWTDTYSKRVESIVENKEKEVMTI</sequence>
<dbReference type="InterPro" id="IPR036191">
    <property type="entry name" value="RRF_sf"/>
</dbReference>
<evidence type="ECO:0000313" key="8">
    <source>
        <dbReference type="EMBL" id="PPK87453.1"/>
    </source>
</evidence>
<organism evidence="8 9">
    <name type="scientific">Neolewinella xylanilytica</name>
    <dbReference type="NCBI Taxonomy" id="1514080"/>
    <lineage>
        <taxon>Bacteria</taxon>
        <taxon>Pseudomonadati</taxon>
        <taxon>Bacteroidota</taxon>
        <taxon>Saprospiria</taxon>
        <taxon>Saprospirales</taxon>
        <taxon>Lewinellaceae</taxon>
        <taxon>Neolewinella</taxon>
    </lineage>
</organism>
<evidence type="ECO:0000256" key="1">
    <source>
        <dbReference type="ARBA" id="ARBA00004496"/>
    </source>
</evidence>
<dbReference type="InterPro" id="IPR023584">
    <property type="entry name" value="Ribosome_recyc_fac_dom"/>
</dbReference>
<protein>
    <recommendedName>
        <fullName evidence="6">Ribosome-recycling factor</fullName>
        <shortName evidence="6">RRF</shortName>
    </recommendedName>
    <alternativeName>
        <fullName evidence="6">Ribosome-releasing factor</fullName>
    </alternativeName>
</protein>
<dbReference type="SUPFAM" id="SSF55194">
    <property type="entry name" value="Ribosome recycling factor, RRF"/>
    <property type="match status" value="1"/>
</dbReference>
<comment type="subcellular location">
    <subcellularLocation>
        <location evidence="1 6">Cytoplasm</location>
    </subcellularLocation>
</comment>
<gene>
    <name evidence="6" type="primary">frr</name>
    <name evidence="8" type="ORF">CLV84_0394</name>
</gene>
<dbReference type="PANTHER" id="PTHR20982:SF3">
    <property type="entry name" value="MITOCHONDRIAL RIBOSOME RECYCLING FACTOR PSEUDO 1"/>
    <property type="match status" value="1"/>
</dbReference>
<name>A0A2S6I7H9_9BACT</name>
<keyword evidence="9" id="KW-1185">Reference proteome</keyword>
<evidence type="ECO:0000256" key="5">
    <source>
        <dbReference type="ARBA" id="ARBA00025050"/>
    </source>
</evidence>
<feature type="domain" description="Ribosome recycling factor" evidence="7">
    <location>
        <begin position="23"/>
        <end position="185"/>
    </location>
</feature>
<dbReference type="InterPro" id="IPR002661">
    <property type="entry name" value="Ribosome_recyc_fac"/>
</dbReference>
<dbReference type="GO" id="GO:0006415">
    <property type="term" value="P:translational termination"/>
    <property type="evidence" value="ECO:0007669"/>
    <property type="project" value="UniProtKB-UniRule"/>
</dbReference>
<dbReference type="Pfam" id="PF01765">
    <property type="entry name" value="RRF"/>
    <property type="match status" value="1"/>
</dbReference>
<dbReference type="EMBL" id="PTJC01000005">
    <property type="protein sequence ID" value="PPK87453.1"/>
    <property type="molecule type" value="Genomic_DNA"/>
</dbReference>
<proteinExistence type="inferred from homology"/>
<dbReference type="GO" id="GO:0005737">
    <property type="term" value="C:cytoplasm"/>
    <property type="evidence" value="ECO:0007669"/>
    <property type="project" value="UniProtKB-SubCell"/>
</dbReference>
<reference evidence="8 9" key="1">
    <citation type="submission" date="2018-02" db="EMBL/GenBank/DDBJ databases">
        <title>Genomic Encyclopedia of Archaeal and Bacterial Type Strains, Phase II (KMG-II): from individual species to whole genera.</title>
        <authorList>
            <person name="Goeker M."/>
        </authorList>
    </citation>
    <scope>NUCLEOTIDE SEQUENCE [LARGE SCALE GENOMIC DNA]</scope>
    <source>
        <strain evidence="8 9">DSM 29526</strain>
    </source>
</reference>
<evidence type="ECO:0000313" key="9">
    <source>
        <dbReference type="Proteomes" id="UP000237662"/>
    </source>
</evidence>
<dbReference type="GO" id="GO:0043023">
    <property type="term" value="F:ribosomal large subunit binding"/>
    <property type="evidence" value="ECO:0007669"/>
    <property type="project" value="TreeGrafter"/>
</dbReference>
<dbReference type="Proteomes" id="UP000237662">
    <property type="component" value="Unassembled WGS sequence"/>
</dbReference>
<evidence type="ECO:0000256" key="2">
    <source>
        <dbReference type="ARBA" id="ARBA00005912"/>
    </source>
</evidence>
<evidence type="ECO:0000256" key="6">
    <source>
        <dbReference type="HAMAP-Rule" id="MF_00040"/>
    </source>
</evidence>
<dbReference type="CDD" id="cd00520">
    <property type="entry name" value="RRF"/>
    <property type="match status" value="1"/>
</dbReference>
<evidence type="ECO:0000259" key="7">
    <source>
        <dbReference type="Pfam" id="PF01765"/>
    </source>
</evidence>
<dbReference type="Gene3D" id="3.30.1360.40">
    <property type="match status" value="1"/>
</dbReference>
<keyword evidence="4 6" id="KW-0648">Protein biosynthesis</keyword>
<dbReference type="FunFam" id="3.30.1360.40:FF:000001">
    <property type="entry name" value="Ribosome-recycling factor"/>
    <property type="match status" value="1"/>
</dbReference>
<comment type="function">
    <text evidence="5 6">Responsible for the release of ribosomes from messenger RNA at the termination of protein biosynthesis. May increase the efficiency of translation by recycling ribosomes from one round of translation to another.</text>
</comment>